<dbReference type="PANTHER" id="PTHR14969:SF13">
    <property type="entry name" value="AT30094P"/>
    <property type="match status" value="1"/>
</dbReference>
<accession>A0A933L4Y9</accession>
<dbReference type="InterPro" id="IPR036938">
    <property type="entry name" value="PAP2/HPO_sf"/>
</dbReference>
<keyword evidence="1" id="KW-0812">Transmembrane</keyword>
<dbReference type="InterPro" id="IPR000326">
    <property type="entry name" value="PAP2/HPO"/>
</dbReference>
<dbReference type="AlphaFoldDB" id="A0A933L4Y9"/>
<evidence type="ECO:0000256" key="1">
    <source>
        <dbReference type="SAM" id="Phobius"/>
    </source>
</evidence>
<feature type="transmembrane region" description="Helical" evidence="1">
    <location>
        <begin position="143"/>
        <end position="163"/>
    </location>
</feature>
<evidence type="ECO:0000313" key="4">
    <source>
        <dbReference type="Proteomes" id="UP000782610"/>
    </source>
</evidence>
<organism evidence="3 4">
    <name type="scientific">Devosia nanyangense</name>
    <dbReference type="NCBI Taxonomy" id="1228055"/>
    <lineage>
        <taxon>Bacteria</taxon>
        <taxon>Pseudomonadati</taxon>
        <taxon>Pseudomonadota</taxon>
        <taxon>Alphaproteobacteria</taxon>
        <taxon>Hyphomicrobiales</taxon>
        <taxon>Devosiaceae</taxon>
        <taxon>Devosia</taxon>
    </lineage>
</organism>
<feature type="transmembrane region" description="Helical" evidence="1">
    <location>
        <begin position="196"/>
        <end position="214"/>
    </location>
</feature>
<dbReference type="EMBL" id="JACRAF010000040">
    <property type="protein sequence ID" value="MBI4922968.1"/>
    <property type="molecule type" value="Genomic_DNA"/>
</dbReference>
<feature type="transmembrane region" description="Helical" evidence="1">
    <location>
        <begin position="64"/>
        <end position="83"/>
    </location>
</feature>
<keyword evidence="1" id="KW-1133">Transmembrane helix</keyword>
<dbReference type="PANTHER" id="PTHR14969">
    <property type="entry name" value="SPHINGOSINE-1-PHOSPHATE PHOSPHOHYDROLASE"/>
    <property type="match status" value="1"/>
</dbReference>
<gene>
    <name evidence="3" type="ORF">HY834_14585</name>
</gene>
<reference evidence="3" key="1">
    <citation type="submission" date="2020-07" db="EMBL/GenBank/DDBJ databases">
        <title>Huge and variable diversity of episymbiotic CPR bacteria and DPANN archaea in groundwater ecosystems.</title>
        <authorList>
            <person name="He C.Y."/>
            <person name="Keren R."/>
            <person name="Whittaker M."/>
            <person name="Farag I.F."/>
            <person name="Doudna J."/>
            <person name="Cate J.H.D."/>
            <person name="Banfield J.F."/>
        </authorList>
    </citation>
    <scope>NUCLEOTIDE SEQUENCE</scope>
    <source>
        <strain evidence="3">NC_groundwater_1586_Pr3_B-0.1um_66_15</strain>
    </source>
</reference>
<protein>
    <submittedName>
        <fullName evidence="3">Phosphatase PAP2 family protein</fullName>
    </submittedName>
</protein>
<dbReference type="Gene3D" id="1.20.144.10">
    <property type="entry name" value="Phosphatidic acid phosphatase type 2/haloperoxidase"/>
    <property type="match status" value="1"/>
</dbReference>
<dbReference type="SMART" id="SM00014">
    <property type="entry name" value="acidPPc"/>
    <property type="match status" value="1"/>
</dbReference>
<feature type="domain" description="Phosphatidic acid phosphatase type 2/haloperoxidase" evidence="2">
    <location>
        <begin position="99"/>
        <end position="211"/>
    </location>
</feature>
<proteinExistence type="predicted"/>
<dbReference type="Pfam" id="PF01569">
    <property type="entry name" value="PAP2"/>
    <property type="match status" value="1"/>
</dbReference>
<name>A0A933L4Y9_9HYPH</name>
<evidence type="ECO:0000313" key="3">
    <source>
        <dbReference type="EMBL" id="MBI4922968.1"/>
    </source>
</evidence>
<keyword evidence="1" id="KW-0472">Membrane</keyword>
<dbReference type="SUPFAM" id="SSF48317">
    <property type="entry name" value="Acid phosphatase/Vanadium-dependent haloperoxidase"/>
    <property type="match status" value="1"/>
</dbReference>
<evidence type="ECO:0000259" key="2">
    <source>
        <dbReference type="SMART" id="SM00014"/>
    </source>
</evidence>
<sequence length="257" mass="28409">MTDLSRPWPLGLDENRWWATAGGALALLAVALAFDRPLSLWAQSWPEAVRVALAEITPYGESGWILYPSGVLFAATAILALVVRRKLIRLLLWQFAELFGFFFAGVGLPSLIATLSKRLIGRGRPSHYDDTGLFGVHWNWLDWTYQSFPSGHATTAFALAAVIGFVSERWFYPVLAFASVMAVSRVALGVHYPSDVVGGALLGLIGAYFVRWVFARRGWMFRFDAAGRIAMRPTSSLKRVLALRRRSSAGAPRPGRP</sequence>
<feature type="transmembrane region" description="Helical" evidence="1">
    <location>
        <begin position="90"/>
        <end position="112"/>
    </location>
</feature>
<feature type="transmembrane region" description="Helical" evidence="1">
    <location>
        <begin position="170"/>
        <end position="190"/>
    </location>
</feature>
<comment type="caution">
    <text evidence="3">The sequence shown here is derived from an EMBL/GenBank/DDBJ whole genome shotgun (WGS) entry which is preliminary data.</text>
</comment>
<dbReference type="Proteomes" id="UP000782610">
    <property type="component" value="Unassembled WGS sequence"/>
</dbReference>